<evidence type="ECO:0000259" key="8">
    <source>
        <dbReference type="PROSITE" id="PS50928"/>
    </source>
</evidence>
<evidence type="ECO:0000256" key="6">
    <source>
        <dbReference type="ARBA" id="ARBA00023136"/>
    </source>
</evidence>
<dbReference type="PANTHER" id="PTHR43386">
    <property type="entry name" value="OLIGOPEPTIDE TRANSPORT SYSTEM PERMEASE PROTEIN APPC"/>
    <property type="match status" value="1"/>
</dbReference>
<keyword evidence="5 7" id="KW-1133">Transmembrane helix</keyword>
<organism evidence="9 10">
    <name type="scientific">Sulfobacillus thermotolerans</name>
    <dbReference type="NCBI Taxonomy" id="338644"/>
    <lineage>
        <taxon>Bacteria</taxon>
        <taxon>Bacillati</taxon>
        <taxon>Bacillota</taxon>
        <taxon>Clostridia</taxon>
        <taxon>Eubacteriales</taxon>
        <taxon>Clostridiales Family XVII. Incertae Sedis</taxon>
        <taxon>Sulfobacillus</taxon>
    </lineage>
</organism>
<dbReference type="InterPro" id="IPR000515">
    <property type="entry name" value="MetI-like"/>
</dbReference>
<evidence type="ECO:0000256" key="1">
    <source>
        <dbReference type="ARBA" id="ARBA00004651"/>
    </source>
</evidence>
<comment type="subcellular location">
    <subcellularLocation>
        <location evidence="1 7">Cell membrane</location>
        <topology evidence="1 7">Multi-pass membrane protein</topology>
    </subcellularLocation>
</comment>
<gene>
    <name evidence="9" type="ORF">BXT84_03420</name>
</gene>
<dbReference type="NCBIfam" id="NF045474">
    <property type="entry name" value="Opp2C"/>
    <property type="match status" value="1"/>
</dbReference>
<keyword evidence="2 7" id="KW-0813">Transport</keyword>
<dbReference type="Pfam" id="PF12911">
    <property type="entry name" value="OppC_N"/>
    <property type="match status" value="1"/>
</dbReference>
<evidence type="ECO:0000256" key="4">
    <source>
        <dbReference type="ARBA" id="ARBA00022692"/>
    </source>
</evidence>
<evidence type="ECO:0000313" key="10">
    <source>
        <dbReference type="Proteomes" id="UP000325292"/>
    </source>
</evidence>
<accession>A0ABM6RP03</accession>
<feature type="domain" description="ABC transmembrane type-1" evidence="8">
    <location>
        <begin position="94"/>
        <end position="283"/>
    </location>
</feature>
<evidence type="ECO:0000256" key="7">
    <source>
        <dbReference type="RuleBase" id="RU363032"/>
    </source>
</evidence>
<evidence type="ECO:0000256" key="5">
    <source>
        <dbReference type="ARBA" id="ARBA00022989"/>
    </source>
</evidence>
<dbReference type="Pfam" id="PF00528">
    <property type="entry name" value="BPD_transp_1"/>
    <property type="match status" value="1"/>
</dbReference>
<name>A0ABM6RP03_9FIRM</name>
<proteinExistence type="inferred from homology"/>
<dbReference type="InterPro" id="IPR050366">
    <property type="entry name" value="BP-dependent_transpt_permease"/>
</dbReference>
<dbReference type="SUPFAM" id="SSF161098">
    <property type="entry name" value="MetI-like"/>
    <property type="match status" value="1"/>
</dbReference>
<dbReference type="Gene3D" id="1.10.3720.10">
    <property type="entry name" value="MetI-like"/>
    <property type="match status" value="1"/>
</dbReference>
<keyword evidence="4 7" id="KW-0812">Transmembrane</keyword>
<feature type="transmembrane region" description="Helical" evidence="7">
    <location>
        <begin position="133"/>
        <end position="153"/>
    </location>
</feature>
<feature type="transmembrane region" description="Helical" evidence="7">
    <location>
        <begin position="159"/>
        <end position="176"/>
    </location>
</feature>
<comment type="similarity">
    <text evidence="7">Belongs to the binding-protein-dependent transport system permease family.</text>
</comment>
<evidence type="ECO:0000256" key="3">
    <source>
        <dbReference type="ARBA" id="ARBA00022475"/>
    </source>
</evidence>
<sequence>MNVVEQQMSSEVIVVTDAQGHSRALRRFWKNKLGVMGLIIVVGFVLMALFAPGIAPFSPLATHFSHAFQPPSARHWLGTDELGRDVLSRIIYGARSSLVSGILIVAIGVGIGVPVGLVSGYYGGWIDDVIMRVVDAALAFPALVLALAIAWILGPSLIHAVWAIAAVTIPQFARITRGQVLSARTREYVEAARCLGASPWRIMLHHVLRNAATPILVVATLNIGSAILAVASLSFLGLGPPPPAPNWGAMLQDGSQYLNMAPWISLFPGLAIFLAVLGFSTLGDGLRDVLDPK</sequence>
<feature type="transmembrane region" description="Helical" evidence="7">
    <location>
        <begin position="260"/>
        <end position="283"/>
    </location>
</feature>
<dbReference type="PROSITE" id="PS50928">
    <property type="entry name" value="ABC_TM1"/>
    <property type="match status" value="1"/>
</dbReference>
<dbReference type="EMBL" id="CP019454">
    <property type="protein sequence ID" value="AUW93119.1"/>
    <property type="molecule type" value="Genomic_DNA"/>
</dbReference>
<dbReference type="InterPro" id="IPR053385">
    <property type="entry name" value="ABC_transport_permease"/>
</dbReference>
<feature type="transmembrane region" description="Helical" evidence="7">
    <location>
        <begin position="211"/>
        <end position="240"/>
    </location>
</feature>
<dbReference type="InterPro" id="IPR035906">
    <property type="entry name" value="MetI-like_sf"/>
</dbReference>
<keyword evidence="10" id="KW-1185">Reference proteome</keyword>
<dbReference type="Proteomes" id="UP000325292">
    <property type="component" value="Chromosome"/>
</dbReference>
<evidence type="ECO:0000313" key="9">
    <source>
        <dbReference type="EMBL" id="AUW93119.1"/>
    </source>
</evidence>
<reference evidence="9 10" key="1">
    <citation type="journal article" date="2019" name="Sci. Rep.">
        <title>Sulfobacillus thermotolerans: new insights into resistance and metabolic capacities of acidophilic chemolithotrophs.</title>
        <authorList>
            <person name="Panyushkina A.E."/>
            <person name="Babenko V.V."/>
            <person name="Nikitina A.S."/>
            <person name="Selezneva O.V."/>
            <person name="Tsaplina I.A."/>
            <person name="Letarova M.A."/>
            <person name="Kostryukova E.S."/>
            <person name="Letarov A.V."/>
        </authorList>
    </citation>
    <scope>NUCLEOTIDE SEQUENCE [LARGE SCALE GENOMIC DNA]</scope>
    <source>
        <strain evidence="9 10">Kr1</strain>
    </source>
</reference>
<evidence type="ECO:0000256" key="2">
    <source>
        <dbReference type="ARBA" id="ARBA00022448"/>
    </source>
</evidence>
<keyword evidence="3" id="KW-1003">Cell membrane</keyword>
<feature type="transmembrane region" description="Helical" evidence="7">
    <location>
        <begin position="33"/>
        <end position="55"/>
    </location>
</feature>
<keyword evidence="6 7" id="KW-0472">Membrane</keyword>
<dbReference type="PANTHER" id="PTHR43386:SF25">
    <property type="entry name" value="PEPTIDE ABC TRANSPORTER PERMEASE PROTEIN"/>
    <property type="match status" value="1"/>
</dbReference>
<feature type="transmembrane region" description="Helical" evidence="7">
    <location>
        <begin position="98"/>
        <end position="121"/>
    </location>
</feature>
<dbReference type="CDD" id="cd06261">
    <property type="entry name" value="TM_PBP2"/>
    <property type="match status" value="1"/>
</dbReference>
<dbReference type="InterPro" id="IPR025966">
    <property type="entry name" value="OppC_N"/>
</dbReference>
<protein>
    <submittedName>
        <fullName evidence="9">Diguanylate cyclase</fullName>
    </submittedName>
</protein>